<dbReference type="RefSeq" id="WP_194181409.1">
    <property type="nucleotide sequence ID" value="NZ_JADGIK010000001.1"/>
</dbReference>
<accession>A0A8J7FMU1</accession>
<dbReference type="Proteomes" id="UP000608754">
    <property type="component" value="Unassembled WGS sequence"/>
</dbReference>
<feature type="signal peptide" evidence="1">
    <location>
        <begin position="1"/>
        <end position="21"/>
    </location>
</feature>
<keyword evidence="3" id="KW-1185">Reference proteome</keyword>
<dbReference type="AlphaFoldDB" id="A0A8J7FMU1"/>
<evidence type="ECO:0000256" key="1">
    <source>
        <dbReference type="SAM" id="SignalP"/>
    </source>
</evidence>
<proteinExistence type="predicted"/>
<evidence type="ECO:0000313" key="2">
    <source>
        <dbReference type="EMBL" id="MBF0595874.1"/>
    </source>
</evidence>
<protein>
    <submittedName>
        <fullName evidence="2">Uncharacterized protein</fullName>
    </submittedName>
</protein>
<dbReference type="EMBL" id="JADGIK010000001">
    <property type="protein sequence ID" value="MBF0595874.1"/>
    <property type="molecule type" value="Genomic_DNA"/>
</dbReference>
<organism evidence="2 3">
    <name type="scientific">Faecalibacter rhinopitheci</name>
    <dbReference type="NCBI Taxonomy" id="2779678"/>
    <lineage>
        <taxon>Bacteria</taxon>
        <taxon>Pseudomonadati</taxon>
        <taxon>Bacteroidota</taxon>
        <taxon>Flavobacteriia</taxon>
        <taxon>Flavobacteriales</taxon>
        <taxon>Weeksellaceae</taxon>
        <taxon>Faecalibacter</taxon>
    </lineage>
</organism>
<comment type="caution">
    <text evidence="2">The sequence shown here is derived from an EMBL/GenBank/DDBJ whole genome shotgun (WGS) entry which is preliminary data.</text>
</comment>
<name>A0A8J7FMU1_9FLAO</name>
<sequence length="323" mass="36367">MNSFKKILLSALLISASYSYSQHTVVIKDDSSSFNQQYEFRGNWGIKSDDMNNSYVINGSQIMNNSTSRSNDLELSVFFVPTQTKYSINELPNKLSRVTALGQIDGNKTSYNNLRIVFSQKDIENLAPGSYNTVIVLRDKLKGSVINYKILDNTLRYVDNKFRLVDETSTNYLLNGEKADNTLSNIYSTVKSSLSLAYVPNQIVLTGDWKLEVDFAALSVKIDGVNNSIQNRTAEDTKKLKLMVYFSETEPSNYANVEGYELLNVDIKPISKSSELKNTSITTNITKPLPSGEYYPILVLTEADEDGNYKVKSAIIYKDKYVL</sequence>
<feature type="chain" id="PRO_5035259899" evidence="1">
    <location>
        <begin position="22"/>
        <end position="323"/>
    </location>
</feature>
<keyword evidence="1" id="KW-0732">Signal</keyword>
<gene>
    <name evidence="2" type="ORF">IM532_00110</name>
</gene>
<evidence type="ECO:0000313" key="3">
    <source>
        <dbReference type="Proteomes" id="UP000608754"/>
    </source>
</evidence>
<reference evidence="2" key="1">
    <citation type="submission" date="2020-10" db="EMBL/GenBank/DDBJ databases">
        <authorList>
            <person name="Lu T."/>
            <person name="Wang Q."/>
            <person name="Han X."/>
        </authorList>
    </citation>
    <scope>NUCLEOTIDE SEQUENCE</scope>
    <source>
        <strain evidence="2">WQ 117</strain>
    </source>
</reference>